<keyword evidence="4" id="KW-0833">Ubl conjugation pathway</keyword>
<evidence type="ECO:0000256" key="4">
    <source>
        <dbReference type="ARBA" id="ARBA00022786"/>
    </source>
</evidence>
<dbReference type="PROSITE" id="PS50127">
    <property type="entry name" value="UBC_2"/>
    <property type="match status" value="1"/>
</dbReference>
<accession>A0AAN0IAB1</accession>
<evidence type="ECO:0000256" key="5">
    <source>
        <dbReference type="ARBA" id="ARBA00035805"/>
    </source>
</evidence>
<evidence type="ECO:0000259" key="8">
    <source>
        <dbReference type="PROSITE" id="PS50127"/>
    </source>
</evidence>
<dbReference type="SUPFAM" id="SSF54495">
    <property type="entry name" value="UBC-like"/>
    <property type="match status" value="1"/>
</dbReference>
<protein>
    <recommendedName>
        <fullName evidence="7">N-terminal E2 ubiquitin-conjugating enzyme</fullName>
        <ecNumber evidence="2">2.3.2.23</ecNumber>
        <ecNumber evidence="6">2.3.2.25</ecNumber>
    </recommendedName>
</protein>
<dbReference type="Gene3D" id="3.10.110.10">
    <property type="entry name" value="Ubiquitin Conjugating Enzyme"/>
    <property type="match status" value="1"/>
</dbReference>
<dbReference type="InterPro" id="IPR000608">
    <property type="entry name" value="UBC"/>
</dbReference>
<reference evidence="9" key="2">
    <citation type="submission" date="2024-06" db="UniProtKB">
        <authorList>
            <consortium name="EnsemblMetazoa"/>
        </authorList>
    </citation>
    <scope>IDENTIFICATION</scope>
</reference>
<evidence type="ECO:0000256" key="1">
    <source>
        <dbReference type="ARBA" id="ARBA00000485"/>
    </source>
</evidence>
<dbReference type="AlphaFoldDB" id="A0AAN0IAB1"/>
<dbReference type="EnsemblMetazoa" id="XM_003383445.3">
    <property type="protein sequence ID" value="XP_003383493.2"/>
    <property type="gene ID" value="LOC100635218"/>
</dbReference>
<dbReference type="FunFam" id="3.10.110.10:FF:000022">
    <property type="entry name" value="Ubiquitin-conjugating enzyme E2 W"/>
    <property type="match status" value="1"/>
</dbReference>
<dbReference type="SMART" id="SM00212">
    <property type="entry name" value="UBCc"/>
    <property type="match status" value="1"/>
</dbReference>
<keyword evidence="10" id="KW-1185">Reference proteome</keyword>
<dbReference type="PANTHER" id="PTHR24067">
    <property type="entry name" value="UBIQUITIN-CONJUGATING ENZYME E2"/>
    <property type="match status" value="1"/>
</dbReference>
<evidence type="ECO:0000256" key="3">
    <source>
        <dbReference type="ARBA" id="ARBA00022679"/>
    </source>
</evidence>
<comment type="catalytic activity">
    <reaction evidence="5">
        <text>S-ubiquitinyl-[E1 ubiquitin-activating enzyme]-L-cysteine + [acceptor protein]-N-terminal-amino acid = [E1 ubiquitin-activating enzyme]-L-cysteine + N-terminal-ubiquitinyl-[acceptor protein].</text>
        <dbReference type="EC" id="2.3.2.25"/>
    </reaction>
</comment>
<evidence type="ECO:0000256" key="2">
    <source>
        <dbReference type="ARBA" id="ARBA00012486"/>
    </source>
</evidence>
<name>A0AAN0IAB1_AMPQE</name>
<dbReference type="GO" id="GO:0061631">
    <property type="term" value="F:ubiquitin conjugating enzyme activity"/>
    <property type="evidence" value="ECO:0007669"/>
    <property type="project" value="UniProtKB-EC"/>
</dbReference>
<feature type="domain" description="UBC core" evidence="8">
    <location>
        <begin position="12"/>
        <end position="160"/>
    </location>
</feature>
<organism evidence="9 10">
    <name type="scientific">Amphimedon queenslandica</name>
    <name type="common">Sponge</name>
    <dbReference type="NCBI Taxonomy" id="400682"/>
    <lineage>
        <taxon>Eukaryota</taxon>
        <taxon>Metazoa</taxon>
        <taxon>Porifera</taxon>
        <taxon>Demospongiae</taxon>
        <taxon>Heteroscleromorpha</taxon>
        <taxon>Haplosclerida</taxon>
        <taxon>Niphatidae</taxon>
        <taxon>Amphimedon</taxon>
    </lineage>
</organism>
<dbReference type="Proteomes" id="UP000007879">
    <property type="component" value="Unassembled WGS sequence"/>
</dbReference>
<evidence type="ECO:0000313" key="9">
    <source>
        <dbReference type="EnsemblMetazoa" id="XP_003383493.2"/>
    </source>
</evidence>
<dbReference type="GO" id="GO:0016567">
    <property type="term" value="P:protein ubiquitination"/>
    <property type="evidence" value="ECO:0007669"/>
    <property type="project" value="UniProtKB-ARBA"/>
</dbReference>
<evidence type="ECO:0000256" key="6">
    <source>
        <dbReference type="ARBA" id="ARBA00039075"/>
    </source>
</evidence>
<dbReference type="CDD" id="cd23808">
    <property type="entry name" value="UBCc_UBE2W"/>
    <property type="match status" value="1"/>
</dbReference>
<proteinExistence type="predicted"/>
<comment type="catalytic activity">
    <reaction evidence="1">
        <text>S-ubiquitinyl-[E1 ubiquitin-activating enzyme]-L-cysteine + [E2 ubiquitin-conjugating enzyme]-L-cysteine = [E1 ubiquitin-activating enzyme]-L-cysteine + S-ubiquitinyl-[E2 ubiquitin-conjugating enzyme]-L-cysteine.</text>
        <dbReference type="EC" id="2.3.2.23"/>
    </reaction>
</comment>
<dbReference type="InterPro" id="IPR016135">
    <property type="entry name" value="UBQ-conjugating_enzyme/RWD"/>
</dbReference>
<reference evidence="10" key="1">
    <citation type="journal article" date="2010" name="Nature">
        <title>The Amphimedon queenslandica genome and the evolution of animal complexity.</title>
        <authorList>
            <person name="Srivastava M."/>
            <person name="Simakov O."/>
            <person name="Chapman J."/>
            <person name="Fahey B."/>
            <person name="Gauthier M.E."/>
            <person name="Mitros T."/>
            <person name="Richards G.S."/>
            <person name="Conaco C."/>
            <person name="Dacre M."/>
            <person name="Hellsten U."/>
            <person name="Larroux C."/>
            <person name="Putnam N.H."/>
            <person name="Stanke M."/>
            <person name="Adamska M."/>
            <person name="Darling A."/>
            <person name="Degnan S.M."/>
            <person name="Oakley T.H."/>
            <person name="Plachetzki D.C."/>
            <person name="Zhai Y."/>
            <person name="Adamski M."/>
            <person name="Calcino A."/>
            <person name="Cummins S.F."/>
            <person name="Goodstein D.M."/>
            <person name="Harris C."/>
            <person name="Jackson D.J."/>
            <person name="Leys S.P."/>
            <person name="Shu S."/>
            <person name="Woodcroft B.J."/>
            <person name="Vervoort M."/>
            <person name="Kosik K.S."/>
            <person name="Manning G."/>
            <person name="Degnan B.M."/>
            <person name="Rokhsar D.S."/>
        </authorList>
    </citation>
    <scope>NUCLEOTIDE SEQUENCE [LARGE SCALE GENOMIC DNA]</scope>
</reference>
<dbReference type="Pfam" id="PF00179">
    <property type="entry name" value="UQ_con"/>
    <property type="match status" value="1"/>
</dbReference>
<evidence type="ECO:0000256" key="7">
    <source>
        <dbReference type="ARBA" id="ARBA00042168"/>
    </source>
</evidence>
<dbReference type="InterPro" id="IPR050113">
    <property type="entry name" value="Ub_conjugating_enzyme"/>
</dbReference>
<dbReference type="GeneID" id="100635218"/>
<dbReference type="EC" id="2.3.2.23" evidence="2"/>
<evidence type="ECO:0000313" key="10">
    <source>
        <dbReference type="Proteomes" id="UP000007879"/>
    </source>
</evidence>
<dbReference type="KEGG" id="aqu:100635218"/>
<keyword evidence="3" id="KW-0808">Transferase</keyword>
<dbReference type="EC" id="2.3.2.25" evidence="6"/>
<dbReference type="RefSeq" id="XP_003383493.2">
    <property type="nucleotide sequence ID" value="XM_003383445.3"/>
</dbReference>
<sequence>MGGASHAYKEMAFLKRLKKEYMELKKSPPPGVVLDDSVLENNITNWIIHISGAEGTLYSGEQFKLNIKFNDKYPFDSPQVTFIKPYLPVHPHVYSNGHICLSILDRDWSPALNVSSICLSILSMLSSCTQKVKPDDDSMYMRFAPSNPKKTTWVFHDDSV</sequence>